<dbReference type="InterPro" id="IPR027417">
    <property type="entry name" value="P-loop_NTPase"/>
</dbReference>
<dbReference type="Proteomes" id="UP000274792">
    <property type="component" value="Unassembled WGS sequence"/>
</dbReference>
<accession>A0AAJ4VIZ0</accession>
<protein>
    <submittedName>
        <fullName evidence="2">ATP-binding protein</fullName>
    </submittedName>
</protein>
<feature type="domain" description="ATPase AAA-type core" evidence="1">
    <location>
        <begin position="206"/>
        <end position="293"/>
    </location>
</feature>
<sequence length="562" mass="65361">MIKKIQVHQYRRLKDISFELSQNVTAISGINGSCKTSLLHIISNSFRAMTKTNSLIENVEIVPIINNINHSVNPKIETLTKGDNEYNDPAPNLKGNLYTVTYENDLELSFRRHNSRKNNGTRFSVKPPYNQPGESLPVCPVVYLSMGRLFNFGEFSEEEEIQKIKVSLPEEYQRNINKNYKKLTGLDVFGIVPYKMGKIKNRSSFNTSTQGVDSNTISSGEDNIYIILTALESLRYYFDNIDSSNSIESMLLIDEFDATLHPGIQNDLYDLIYQYSCNYKIQVVFTTHSFSLIEHIIRNKKNIIYLINQETRIEKLKDNNIHTINRLLNNQTKNNVLDVKKIPVFLEDDEARTFLDLILEYYVTEKRLQSIINIRPYLYKVNIKMSSDNLKSMFMDKFLINSTLKSICILDGDQHSLRKPGNHIITLPGTKSPEVEICEYLKKLIDENSDLLNNPDFFELGYTIPMLKSEILSKIDEFNEGIKELKTEGESSKGKNREFYKNLYNDNIPLFTLLTNLWIKNNEKEVKDFYDDLKIMFLKCAEFHMIDKRLWVDEEYEEGELN</sequence>
<dbReference type="AlphaFoldDB" id="A0AAJ4VIZ0"/>
<dbReference type="InterPro" id="IPR051396">
    <property type="entry name" value="Bact_Antivir_Def_Nuclease"/>
</dbReference>
<comment type="caution">
    <text evidence="2">The sequence shown here is derived from an EMBL/GenBank/DDBJ whole genome shotgun (WGS) entry which is preliminary data.</text>
</comment>
<name>A0AAJ4VIZ0_MAMSC</name>
<keyword evidence="2" id="KW-0547">Nucleotide-binding</keyword>
<dbReference type="InterPro" id="IPR003959">
    <property type="entry name" value="ATPase_AAA_core"/>
</dbReference>
<evidence type="ECO:0000313" key="3">
    <source>
        <dbReference type="Proteomes" id="UP000274792"/>
    </source>
</evidence>
<dbReference type="PANTHER" id="PTHR43581">
    <property type="entry name" value="ATP/GTP PHOSPHATASE"/>
    <property type="match status" value="1"/>
</dbReference>
<gene>
    <name evidence="2" type="ORF">CD117_01590</name>
</gene>
<dbReference type="Gene3D" id="3.40.50.300">
    <property type="entry name" value="P-loop containing nucleotide triphosphate hydrolases"/>
    <property type="match status" value="2"/>
</dbReference>
<keyword evidence="2" id="KW-0067">ATP-binding</keyword>
<dbReference type="PANTHER" id="PTHR43581:SF4">
    <property type="entry name" value="ATP_GTP PHOSPHATASE"/>
    <property type="match status" value="1"/>
</dbReference>
<dbReference type="EMBL" id="RXWV01000009">
    <property type="protein sequence ID" value="RTX75014.1"/>
    <property type="molecule type" value="Genomic_DNA"/>
</dbReference>
<dbReference type="GO" id="GO:0016887">
    <property type="term" value="F:ATP hydrolysis activity"/>
    <property type="evidence" value="ECO:0007669"/>
    <property type="project" value="InterPro"/>
</dbReference>
<evidence type="ECO:0000313" key="2">
    <source>
        <dbReference type="EMBL" id="RTX75014.1"/>
    </source>
</evidence>
<evidence type="ECO:0000259" key="1">
    <source>
        <dbReference type="Pfam" id="PF13304"/>
    </source>
</evidence>
<dbReference type="SUPFAM" id="SSF52540">
    <property type="entry name" value="P-loop containing nucleoside triphosphate hydrolases"/>
    <property type="match status" value="1"/>
</dbReference>
<proteinExistence type="predicted"/>
<dbReference type="RefSeq" id="WP_126476467.1">
    <property type="nucleotide sequence ID" value="NZ_RXWV01000009.1"/>
</dbReference>
<reference evidence="2 3" key="1">
    <citation type="submission" date="2018-10" db="EMBL/GenBank/DDBJ databases">
        <title>A collection Staphylococci species genome sequencing.</title>
        <authorList>
            <person name="Cole K."/>
        </authorList>
    </citation>
    <scope>NUCLEOTIDE SEQUENCE [LARGE SCALE GENOMIC DNA]</scope>
    <source>
        <strain evidence="3">NCTC 12218</strain>
    </source>
</reference>
<dbReference type="GO" id="GO:0005524">
    <property type="term" value="F:ATP binding"/>
    <property type="evidence" value="ECO:0007669"/>
    <property type="project" value="UniProtKB-KW"/>
</dbReference>
<organism evidence="2 3">
    <name type="scientific">Mammaliicoccus sciuri</name>
    <name type="common">Staphylococcus sciuri</name>
    <dbReference type="NCBI Taxonomy" id="1296"/>
    <lineage>
        <taxon>Bacteria</taxon>
        <taxon>Bacillati</taxon>
        <taxon>Bacillota</taxon>
        <taxon>Bacilli</taxon>
        <taxon>Bacillales</taxon>
        <taxon>Staphylococcaceae</taxon>
        <taxon>Mammaliicoccus</taxon>
    </lineage>
</organism>
<dbReference type="Pfam" id="PF13304">
    <property type="entry name" value="AAA_21"/>
    <property type="match status" value="1"/>
</dbReference>